<dbReference type="PANTHER" id="PTHR47435:SF4">
    <property type="entry name" value="KELCH REPEAT PROTEIN (AFU_ORTHOLOGUE AFUA_5G12780)"/>
    <property type="match status" value="1"/>
</dbReference>
<feature type="region of interest" description="Disordered" evidence="3">
    <location>
        <begin position="569"/>
        <end position="634"/>
    </location>
</feature>
<evidence type="ECO:0000256" key="5">
    <source>
        <dbReference type="SAM" id="SignalP"/>
    </source>
</evidence>
<evidence type="ECO:0008006" key="8">
    <source>
        <dbReference type="Google" id="ProtNLM"/>
    </source>
</evidence>
<dbReference type="AlphaFoldDB" id="A0A8H7T2T6"/>
<dbReference type="EMBL" id="JAFJYH010000406">
    <property type="protein sequence ID" value="KAG4412147.1"/>
    <property type="molecule type" value="Genomic_DNA"/>
</dbReference>
<dbReference type="PANTHER" id="PTHR47435">
    <property type="entry name" value="KELCH REPEAT PROTEIN (AFU_ORTHOLOGUE AFUA_5G12780)"/>
    <property type="match status" value="1"/>
</dbReference>
<evidence type="ECO:0000256" key="1">
    <source>
        <dbReference type="ARBA" id="ARBA00022737"/>
    </source>
</evidence>
<feature type="signal peptide" evidence="5">
    <location>
        <begin position="1"/>
        <end position="17"/>
    </location>
</feature>
<feature type="compositionally biased region" description="Polar residues" evidence="3">
    <location>
        <begin position="596"/>
        <end position="614"/>
    </location>
</feature>
<dbReference type="Gene3D" id="2.120.10.80">
    <property type="entry name" value="Kelch-type beta propeller"/>
    <property type="match status" value="2"/>
</dbReference>
<comment type="caution">
    <text evidence="6">The sequence shown here is derived from an EMBL/GenBank/DDBJ whole genome shotgun (WGS) entry which is preliminary data.</text>
</comment>
<feature type="region of interest" description="Disordered" evidence="3">
    <location>
        <begin position="489"/>
        <end position="523"/>
    </location>
</feature>
<name>A0A8H7T2T6_9HELO</name>
<evidence type="ECO:0000256" key="3">
    <source>
        <dbReference type="SAM" id="MobiDB-lite"/>
    </source>
</evidence>
<feature type="compositionally biased region" description="Polar residues" evidence="3">
    <location>
        <begin position="442"/>
        <end position="452"/>
    </location>
</feature>
<evidence type="ECO:0000256" key="2">
    <source>
        <dbReference type="ARBA" id="ARBA00023004"/>
    </source>
</evidence>
<accession>A0A8H7T2T6</accession>
<feature type="transmembrane region" description="Helical" evidence="4">
    <location>
        <begin position="457"/>
        <end position="481"/>
    </location>
</feature>
<dbReference type="Proteomes" id="UP000664132">
    <property type="component" value="Unassembled WGS sequence"/>
</dbReference>
<keyword evidence="4" id="KW-0812">Transmembrane</keyword>
<keyword evidence="1" id="KW-0677">Repeat</keyword>
<proteinExistence type="predicted"/>
<keyword evidence="4" id="KW-0472">Membrane</keyword>
<dbReference type="InterPro" id="IPR015915">
    <property type="entry name" value="Kelch-typ_b-propeller"/>
</dbReference>
<dbReference type="Pfam" id="PF24681">
    <property type="entry name" value="Kelch_KLHDC2_KLHL20_DRC7"/>
    <property type="match status" value="1"/>
</dbReference>
<evidence type="ECO:0000256" key="4">
    <source>
        <dbReference type="SAM" id="Phobius"/>
    </source>
</evidence>
<dbReference type="SUPFAM" id="SSF50965">
    <property type="entry name" value="Galactose oxidase, central domain"/>
    <property type="match status" value="1"/>
</dbReference>
<gene>
    <name evidence="6" type="ORF">IFR04_014718</name>
</gene>
<keyword evidence="2" id="KW-0408">Iron</keyword>
<evidence type="ECO:0000313" key="6">
    <source>
        <dbReference type="EMBL" id="KAG4412147.1"/>
    </source>
</evidence>
<feature type="region of interest" description="Disordered" evidence="3">
    <location>
        <begin position="434"/>
        <end position="453"/>
    </location>
</feature>
<dbReference type="GO" id="GO:0019760">
    <property type="term" value="P:glucosinolate metabolic process"/>
    <property type="evidence" value="ECO:0007669"/>
    <property type="project" value="UniProtKB-ARBA"/>
</dbReference>
<keyword evidence="7" id="KW-1185">Reference proteome</keyword>
<sequence>MLKLLGLWFLFVTLSLQQKDPVKDFCRRFAHQSAVINRRLYIDGGFVNWNPISQNRNNYTNSWLVYQDLDSSPPSIEVPQLYANLSKNQSIPSVSGGILWQDNVNKRFYLYGGDHSDYSPNTPNLLSYDVLNDNWHSMGAPGKGIQSVSYGGGVAISELGQGYMLGGWLSNNSVPGWSGGPLATNSLIKYDMNTNDWTNNTGPADSIPRAEGVMVYVPASDDGLLVYFGGVTAPYHNDTTLPAPMSLIHIYDIRSSKWYTQTAGGDTPLSRRKFCADVVWAPDQSSYNIYLYGGMGFGANETGFDDVYILTMPSFKWIRWWESSDGGKPHHSLSCNVVGDGQMLIIGGTFPLNDECDSPVTWGTHNLDLGKVSGKIWNDYSLNITSYVVPPEVISAIGGSSTGGATATTPAAGFDNGDLGVYFAQKASVAVRSPTRPVPGATSAQPETSSPKLPTGAIVGIAVGGALLLLALSLGGCCFFCRGRKKARLSTRRDSADTPGVAYNPAPSYSQAQLGPHAPQTPYYDRSLQMQTQQYQLPANSPPAELSGNENQLHQVDPKMNMIQVHDTSYHSPPAHHISPSQSPRPSFNAGHDTLRTNNSNVLYESQTSPTPTYSSLGRSPRRPLPPNQTYYSS</sequence>
<dbReference type="OrthoDB" id="10251809at2759"/>
<reference evidence="6" key="1">
    <citation type="submission" date="2021-02" db="EMBL/GenBank/DDBJ databases">
        <title>Genome sequence Cadophora malorum strain M34.</title>
        <authorList>
            <person name="Stefanovic E."/>
            <person name="Vu D."/>
            <person name="Scully C."/>
            <person name="Dijksterhuis J."/>
            <person name="Roader J."/>
            <person name="Houbraken J."/>
        </authorList>
    </citation>
    <scope>NUCLEOTIDE SEQUENCE</scope>
    <source>
        <strain evidence="6">M34</strain>
    </source>
</reference>
<feature type="chain" id="PRO_5034473341" description="Cell wall anchored protein" evidence="5">
    <location>
        <begin position="18"/>
        <end position="634"/>
    </location>
</feature>
<protein>
    <recommendedName>
        <fullName evidence="8">Cell wall anchored protein</fullName>
    </recommendedName>
</protein>
<keyword evidence="5" id="KW-0732">Signal</keyword>
<organism evidence="6 7">
    <name type="scientific">Cadophora malorum</name>
    <dbReference type="NCBI Taxonomy" id="108018"/>
    <lineage>
        <taxon>Eukaryota</taxon>
        <taxon>Fungi</taxon>
        <taxon>Dikarya</taxon>
        <taxon>Ascomycota</taxon>
        <taxon>Pezizomycotina</taxon>
        <taxon>Leotiomycetes</taxon>
        <taxon>Helotiales</taxon>
        <taxon>Ploettnerulaceae</taxon>
        <taxon>Cadophora</taxon>
    </lineage>
</organism>
<dbReference type="InterPro" id="IPR011043">
    <property type="entry name" value="Gal_Oxase/kelch_b-propeller"/>
</dbReference>
<keyword evidence="4" id="KW-1133">Transmembrane helix</keyword>
<evidence type="ECO:0000313" key="7">
    <source>
        <dbReference type="Proteomes" id="UP000664132"/>
    </source>
</evidence>